<proteinExistence type="predicted"/>
<keyword evidence="7" id="KW-1185">Reference proteome</keyword>
<evidence type="ECO:0000259" key="5">
    <source>
        <dbReference type="PROSITE" id="PS50977"/>
    </source>
</evidence>
<evidence type="ECO:0000256" key="3">
    <source>
        <dbReference type="ARBA" id="ARBA00023163"/>
    </source>
</evidence>
<dbReference type="InterPro" id="IPR009057">
    <property type="entry name" value="Homeodomain-like_sf"/>
</dbReference>
<evidence type="ECO:0000256" key="2">
    <source>
        <dbReference type="ARBA" id="ARBA00023125"/>
    </source>
</evidence>
<evidence type="ECO:0000313" key="6">
    <source>
        <dbReference type="EMBL" id="SDF73326.1"/>
    </source>
</evidence>
<feature type="domain" description="HTH tetR-type" evidence="5">
    <location>
        <begin position="14"/>
        <end position="74"/>
    </location>
</feature>
<dbReference type="InterPro" id="IPR001647">
    <property type="entry name" value="HTH_TetR"/>
</dbReference>
<dbReference type="InterPro" id="IPR023851">
    <property type="entry name" value="Tscrpt_reg_TetR-type"/>
</dbReference>
<dbReference type="PROSITE" id="PS01081">
    <property type="entry name" value="HTH_TETR_1"/>
    <property type="match status" value="1"/>
</dbReference>
<evidence type="ECO:0000313" key="7">
    <source>
        <dbReference type="Proteomes" id="UP000199406"/>
    </source>
</evidence>
<name>A0A1G7NH89_9ACTN</name>
<dbReference type="PROSITE" id="PS50977">
    <property type="entry name" value="HTH_TETR_2"/>
    <property type="match status" value="1"/>
</dbReference>
<dbReference type="PRINTS" id="PR00455">
    <property type="entry name" value="HTHTETR"/>
</dbReference>
<dbReference type="Proteomes" id="UP000199406">
    <property type="component" value="Unassembled WGS sequence"/>
</dbReference>
<feature type="DNA-binding region" description="H-T-H motif" evidence="4">
    <location>
        <begin position="37"/>
        <end position="56"/>
    </location>
</feature>
<keyword evidence="3" id="KW-0804">Transcription</keyword>
<dbReference type="GO" id="GO:0000976">
    <property type="term" value="F:transcription cis-regulatory region binding"/>
    <property type="evidence" value="ECO:0007669"/>
    <property type="project" value="TreeGrafter"/>
</dbReference>
<reference evidence="7" key="1">
    <citation type="submission" date="2016-10" db="EMBL/GenBank/DDBJ databases">
        <authorList>
            <person name="Varghese N."/>
            <person name="Submissions S."/>
        </authorList>
    </citation>
    <scope>NUCLEOTIDE SEQUENCE [LARGE SCALE GENOMIC DNA]</scope>
    <source>
        <strain evidence="7">DSM 44268</strain>
    </source>
</reference>
<dbReference type="Pfam" id="PF00440">
    <property type="entry name" value="TetR_N"/>
    <property type="match status" value="1"/>
</dbReference>
<dbReference type="Gene3D" id="1.10.10.60">
    <property type="entry name" value="Homeodomain-like"/>
    <property type="match status" value="1"/>
</dbReference>
<dbReference type="NCBIfam" id="TIGR03968">
    <property type="entry name" value="mycofact_TetR"/>
    <property type="match status" value="1"/>
</dbReference>
<dbReference type="AlphaFoldDB" id="A0A1G7NH89"/>
<dbReference type="InterPro" id="IPR041347">
    <property type="entry name" value="MftR_C"/>
</dbReference>
<sequence>MTAIETAATGVPAEGTRARVERAALDLFTLRGFEQVTTDEVADAAGISRRTFFRYFATKADAVWGDFAAHVARLEELLAGADPAQPVLASVCAAYVEVNDYAAAELPLLRERMLLILTEPALLAHSQLRYAEVDRVVARYVAARSAADATDLVPRLVAATTRAAATTAFQAWLADERSALGTHLRQAFAELTAGFPALLR</sequence>
<dbReference type="InterPro" id="IPR050109">
    <property type="entry name" value="HTH-type_TetR-like_transc_reg"/>
</dbReference>
<dbReference type="STRING" id="1550231.SAMN05660662_3159"/>
<dbReference type="PANTHER" id="PTHR30055:SF238">
    <property type="entry name" value="MYCOFACTOCIN BIOSYNTHESIS TRANSCRIPTIONAL REGULATOR MFTR-RELATED"/>
    <property type="match status" value="1"/>
</dbReference>
<accession>A0A1G7NH89</accession>
<dbReference type="Pfam" id="PF17754">
    <property type="entry name" value="TetR_C_14"/>
    <property type="match status" value="1"/>
</dbReference>
<evidence type="ECO:0000256" key="4">
    <source>
        <dbReference type="PROSITE-ProRule" id="PRU00335"/>
    </source>
</evidence>
<dbReference type="RefSeq" id="WP_255362457.1">
    <property type="nucleotide sequence ID" value="NZ_FNBT01000006.1"/>
</dbReference>
<dbReference type="InterPro" id="IPR023772">
    <property type="entry name" value="DNA-bd_HTH_TetR-type_CS"/>
</dbReference>
<dbReference type="SUPFAM" id="SSF46689">
    <property type="entry name" value="Homeodomain-like"/>
    <property type="match status" value="1"/>
</dbReference>
<keyword evidence="2 4" id="KW-0238">DNA-binding</keyword>
<protein>
    <submittedName>
        <fullName evidence="6">Transcriptional regulator, TetR family</fullName>
    </submittedName>
</protein>
<dbReference type="PANTHER" id="PTHR30055">
    <property type="entry name" value="HTH-TYPE TRANSCRIPTIONAL REGULATOR RUTR"/>
    <property type="match status" value="1"/>
</dbReference>
<keyword evidence="1" id="KW-0805">Transcription regulation</keyword>
<dbReference type="EMBL" id="FNBT01000006">
    <property type="protein sequence ID" value="SDF73326.1"/>
    <property type="molecule type" value="Genomic_DNA"/>
</dbReference>
<dbReference type="GO" id="GO:0003700">
    <property type="term" value="F:DNA-binding transcription factor activity"/>
    <property type="evidence" value="ECO:0007669"/>
    <property type="project" value="TreeGrafter"/>
</dbReference>
<gene>
    <name evidence="6" type="ORF">SAMN05660662_3159</name>
</gene>
<organism evidence="6 7">
    <name type="scientific">Blastococcus aurantiacus</name>
    <dbReference type="NCBI Taxonomy" id="1550231"/>
    <lineage>
        <taxon>Bacteria</taxon>
        <taxon>Bacillati</taxon>
        <taxon>Actinomycetota</taxon>
        <taxon>Actinomycetes</taxon>
        <taxon>Geodermatophilales</taxon>
        <taxon>Geodermatophilaceae</taxon>
        <taxon>Blastococcus</taxon>
    </lineage>
</organism>
<evidence type="ECO:0000256" key="1">
    <source>
        <dbReference type="ARBA" id="ARBA00023015"/>
    </source>
</evidence>
<dbReference type="Gene3D" id="1.10.357.10">
    <property type="entry name" value="Tetracycline Repressor, domain 2"/>
    <property type="match status" value="1"/>
</dbReference>